<dbReference type="Proteomes" id="UP000095287">
    <property type="component" value="Unplaced"/>
</dbReference>
<accession>A0A1I7XX27</accession>
<reference evidence="2" key="1">
    <citation type="submission" date="2016-11" db="UniProtKB">
        <authorList>
            <consortium name="WormBaseParasite"/>
        </authorList>
    </citation>
    <scope>IDENTIFICATION</scope>
</reference>
<dbReference type="WBParaSite" id="L893_g10367.t1">
    <property type="protein sequence ID" value="L893_g10367.t1"/>
    <property type="gene ID" value="L893_g10367"/>
</dbReference>
<protein>
    <submittedName>
        <fullName evidence="2">Transposase</fullName>
    </submittedName>
</protein>
<name>A0A1I7XX27_9BILA</name>
<evidence type="ECO:0000313" key="2">
    <source>
        <dbReference type="WBParaSite" id="L893_g10367.t1"/>
    </source>
</evidence>
<dbReference type="AlphaFoldDB" id="A0A1I7XX27"/>
<proteinExistence type="predicted"/>
<keyword evidence="1" id="KW-1185">Reference proteome</keyword>
<organism evidence="1 2">
    <name type="scientific">Steinernema glaseri</name>
    <dbReference type="NCBI Taxonomy" id="37863"/>
    <lineage>
        <taxon>Eukaryota</taxon>
        <taxon>Metazoa</taxon>
        <taxon>Ecdysozoa</taxon>
        <taxon>Nematoda</taxon>
        <taxon>Chromadorea</taxon>
        <taxon>Rhabditida</taxon>
        <taxon>Tylenchina</taxon>
        <taxon>Panagrolaimomorpha</taxon>
        <taxon>Strongyloidoidea</taxon>
        <taxon>Steinernematidae</taxon>
        <taxon>Steinernema</taxon>
    </lineage>
</organism>
<sequence length="56" mass="6417">MENAALALQTYLLTGLPWNAAQIAQALRDTRIVGRLDRRQFIWQGKHLSILLDVEQ</sequence>
<evidence type="ECO:0000313" key="1">
    <source>
        <dbReference type="Proteomes" id="UP000095287"/>
    </source>
</evidence>